<proteinExistence type="predicted"/>
<dbReference type="PANTHER" id="PTHR43777">
    <property type="entry name" value="MOLYBDENUM COFACTOR CYTIDYLYLTRANSFERASE"/>
    <property type="match status" value="1"/>
</dbReference>
<reference evidence="2 4" key="1">
    <citation type="submission" date="2014-04" db="EMBL/GenBank/DDBJ databases">
        <authorList>
            <person name="Bishop-Lilly K.A."/>
            <person name="Broomall S.M."/>
            <person name="Chain P.S."/>
            <person name="Chertkov O."/>
            <person name="Coyne S.R."/>
            <person name="Daligault H.E."/>
            <person name="Davenport K.W."/>
            <person name="Erkkila T."/>
            <person name="Frey K.G."/>
            <person name="Gibbons H.S."/>
            <person name="Gu W."/>
            <person name="Jaissle J."/>
            <person name="Johnson S.L."/>
            <person name="Koroleva G.I."/>
            <person name="Ladner J.T."/>
            <person name="Lo C.-C."/>
            <person name="Minogue T.D."/>
            <person name="Munk C."/>
            <person name="Palacios G.F."/>
            <person name="Redden C.L."/>
            <person name="Rosenzweig C.N."/>
            <person name="Scholz M.B."/>
            <person name="Teshima H."/>
            <person name="Xu Y."/>
        </authorList>
    </citation>
    <scope>NUCLEOTIDE SEQUENCE [LARGE SCALE GENOMIC DNA]</scope>
    <source>
        <strain evidence="2 4">8244</strain>
    </source>
</reference>
<accession>A0A090ZJV3</accession>
<evidence type="ECO:0000313" key="3">
    <source>
        <dbReference type="EMBL" id="MUG21524.1"/>
    </source>
</evidence>
<evidence type="ECO:0000313" key="4">
    <source>
        <dbReference type="Proteomes" id="UP000029278"/>
    </source>
</evidence>
<dbReference type="EMBL" id="WNZZ01000002">
    <property type="protein sequence ID" value="MUG21524.1"/>
    <property type="molecule type" value="Genomic_DNA"/>
</dbReference>
<sequence length="229" mass="24508">MSDWANAVWALILAGGASARMGRPKLLLPAPQGNVLKQTVYQALSSGSCRVAVIAAANGPVKRKHLEVRPVLRAGAGGMMTAGAADVRPDLAEVTEWLETDASARGLGASLAAGVRQLSARHSMQAILVLLGDQPEIKPDSIRRVTGTFRETRAWIVQARYEDRPAHPVLFAAPLFAELTALNGDVGAKDLLRKFNDRIVYSAVPGPAPGDIDTPEDYRSYVRNAFSKT</sequence>
<name>A0A090ZJV3_PAEMA</name>
<evidence type="ECO:0000313" key="5">
    <source>
        <dbReference type="Proteomes" id="UP000442469"/>
    </source>
</evidence>
<dbReference type="OrthoDB" id="285216at2"/>
<dbReference type="PANTHER" id="PTHR43777:SF1">
    <property type="entry name" value="MOLYBDENUM COFACTOR CYTIDYLYLTRANSFERASE"/>
    <property type="match status" value="1"/>
</dbReference>
<dbReference type="STRING" id="44252.DJ90_3989"/>
<dbReference type="InterPro" id="IPR029044">
    <property type="entry name" value="Nucleotide-diphossugar_trans"/>
</dbReference>
<dbReference type="GeneID" id="77007012"/>
<dbReference type="SUPFAM" id="SSF53448">
    <property type="entry name" value="Nucleotide-diphospho-sugar transferases"/>
    <property type="match status" value="1"/>
</dbReference>
<reference evidence="3 5" key="2">
    <citation type="submission" date="2019-11" db="EMBL/GenBank/DDBJ databases">
        <title>Draft genome sequences of five Paenibacillus species of dairy origin.</title>
        <authorList>
            <person name="Olajide A.M."/>
            <person name="Chen S."/>
            <person name="Lapointe G."/>
        </authorList>
    </citation>
    <scope>NUCLEOTIDE SEQUENCE [LARGE SCALE GENOMIC DNA]</scope>
    <source>
        <strain evidence="3 5">3CT49</strain>
    </source>
</reference>
<dbReference type="AlphaFoldDB" id="A0A090ZJV3"/>
<gene>
    <name evidence="2" type="ORF">DJ90_3989</name>
    <name evidence="3" type="ORF">GNQ08_03645</name>
</gene>
<dbReference type="HOGENOM" id="CLU_061980_2_0_9"/>
<evidence type="ECO:0000259" key="1">
    <source>
        <dbReference type="Pfam" id="PF12804"/>
    </source>
</evidence>
<evidence type="ECO:0000313" key="2">
    <source>
        <dbReference type="EMBL" id="KFN10678.1"/>
    </source>
</evidence>
<dbReference type="Gene3D" id="3.90.550.10">
    <property type="entry name" value="Spore Coat Polysaccharide Biosynthesis Protein SpsA, Chain A"/>
    <property type="match status" value="1"/>
</dbReference>
<keyword evidence="2" id="KW-0808">Transferase</keyword>
<dbReference type="GO" id="GO:0016779">
    <property type="term" value="F:nucleotidyltransferase activity"/>
    <property type="evidence" value="ECO:0007669"/>
    <property type="project" value="UniProtKB-ARBA"/>
</dbReference>
<dbReference type="PATRIC" id="fig|44252.3.peg.1091"/>
<comment type="caution">
    <text evidence="2">The sequence shown here is derived from an EMBL/GenBank/DDBJ whole genome shotgun (WGS) entry which is preliminary data.</text>
</comment>
<dbReference type="EMBL" id="JMQA01000017">
    <property type="protein sequence ID" value="KFN10678.1"/>
    <property type="molecule type" value="Genomic_DNA"/>
</dbReference>
<keyword evidence="4" id="KW-1185">Reference proteome</keyword>
<protein>
    <submittedName>
        <fullName evidence="2">MobA-like NTP transferase domain protein</fullName>
    </submittedName>
    <submittedName>
        <fullName evidence="3">NTP transferase domain-containing protein</fullName>
    </submittedName>
</protein>
<feature type="domain" description="MobA-like NTP transferase" evidence="1">
    <location>
        <begin position="10"/>
        <end position="194"/>
    </location>
</feature>
<dbReference type="Proteomes" id="UP000029278">
    <property type="component" value="Unassembled WGS sequence"/>
</dbReference>
<dbReference type="InterPro" id="IPR025877">
    <property type="entry name" value="MobA-like_NTP_Trfase"/>
</dbReference>
<dbReference type="CDD" id="cd04182">
    <property type="entry name" value="GT_2_like_f"/>
    <property type="match status" value="1"/>
</dbReference>
<organism evidence="2 4">
    <name type="scientific">Paenibacillus macerans</name>
    <name type="common">Bacillus macerans</name>
    <dbReference type="NCBI Taxonomy" id="44252"/>
    <lineage>
        <taxon>Bacteria</taxon>
        <taxon>Bacillati</taxon>
        <taxon>Bacillota</taxon>
        <taxon>Bacilli</taxon>
        <taxon>Bacillales</taxon>
        <taxon>Paenibacillaceae</taxon>
        <taxon>Paenibacillus</taxon>
    </lineage>
</organism>
<dbReference type="Proteomes" id="UP000442469">
    <property type="component" value="Unassembled WGS sequence"/>
</dbReference>
<dbReference type="RefSeq" id="WP_036622743.1">
    <property type="nucleotide sequence ID" value="NZ_BGML01000003.1"/>
</dbReference>
<dbReference type="Pfam" id="PF12804">
    <property type="entry name" value="NTP_transf_3"/>
    <property type="match status" value="1"/>
</dbReference>